<keyword evidence="1" id="KW-0812">Transmembrane</keyword>
<proteinExistence type="predicted"/>
<dbReference type="HOGENOM" id="CLU_3381436_0_0_6"/>
<keyword evidence="1" id="KW-0472">Membrane</keyword>
<keyword evidence="1" id="KW-1133">Transmembrane helix</keyword>
<dbReference type="EMBL" id="CP000733">
    <property type="protein sequence ID" value="ACI23199.1"/>
    <property type="molecule type" value="Genomic_DNA"/>
</dbReference>
<protein>
    <submittedName>
        <fullName evidence="2">Uncharacterized protein</fullName>
    </submittedName>
</protein>
<dbReference type="AlphaFoldDB" id="B5XHH9"/>
<accession>B5XHH9</accession>
<gene>
    <name evidence="2" type="ORF">CBUD_1664c</name>
</gene>
<evidence type="ECO:0000313" key="2">
    <source>
        <dbReference type="EMBL" id="ACI23199.1"/>
    </source>
</evidence>
<evidence type="ECO:0000256" key="1">
    <source>
        <dbReference type="SAM" id="Phobius"/>
    </source>
</evidence>
<dbReference type="RefSeq" id="WP_010957556.1">
    <property type="nucleotide sequence ID" value="NC_009727.1"/>
</dbReference>
<dbReference type="KEGG" id="cbd:CBUD_1664c"/>
<organism evidence="2 3">
    <name type="scientific">Coxiella burnetii (strain Dugway 5J108-111)</name>
    <dbReference type="NCBI Taxonomy" id="434922"/>
    <lineage>
        <taxon>Bacteria</taxon>
        <taxon>Pseudomonadati</taxon>
        <taxon>Pseudomonadota</taxon>
        <taxon>Gammaproteobacteria</taxon>
        <taxon>Legionellales</taxon>
        <taxon>Coxiellaceae</taxon>
        <taxon>Coxiella</taxon>
    </lineage>
</organism>
<feature type="transmembrane region" description="Helical" evidence="1">
    <location>
        <begin position="6"/>
        <end position="27"/>
    </location>
</feature>
<reference evidence="2 3" key="1">
    <citation type="journal article" date="2009" name="Infect. Immun.">
        <title>Comparative genomics reveal extensive transposon-mediated genomic plasticity and diversity among potential effector proteins within the genus Coxiella.</title>
        <authorList>
            <person name="Beare P.A."/>
            <person name="Unsworth N."/>
            <person name="Andoh M."/>
            <person name="Voth D.E."/>
            <person name="Omsland A."/>
            <person name="Gilk S.D."/>
            <person name="Williams K.P."/>
            <person name="Sobral B.W."/>
            <person name="Kupko J.J.III."/>
            <person name="Porcella S.F."/>
            <person name="Samuel J.E."/>
            <person name="Heinzen R.A."/>
        </authorList>
    </citation>
    <scope>NUCLEOTIDE SEQUENCE [LARGE SCALE GENOMIC DNA]</scope>
    <source>
        <strain evidence="2 3">Dugway 5J108-111</strain>
    </source>
</reference>
<dbReference type="Proteomes" id="UP000008555">
    <property type="component" value="Chromosome"/>
</dbReference>
<sequence>MFNGTLMPIAAIIFALTLINIIIYFYLIKSVLH</sequence>
<evidence type="ECO:0000313" key="3">
    <source>
        <dbReference type="Proteomes" id="UP000008555"/>
    </source>
</evidence>
<name>B5XHH9_COXBN</name>